<organism evidence="1 2">
    <name type="scientific">Neophaeococcomyces mojaviensis</name>
    <dbReference type="NCBI Taxonomy" id="3383035"/>
    <lineage>
        <taxon>Eukaryota</taxon>
        <taxon>Fungi</taxon>
        <taxon>Dikarya</taxon>
        <taxon>Ascomycota</taxon>
        <taxon>Pezizomycotina</taxon>
        <taxon>Eurotiomycetes</taxon>
        <taxon>Chaetothyriomycetidae</taxon>
        <taxon>Chaetothyriales</taxon>
        <taxon>Chaetothyriales incertae sedis</taxon>
        <taxon>Neophaeococcomyces</taxon>
    </lineage>
</organism>
<keyword evidence="2" id="KW-1185">Reference proteome</keyword>
<dbReference type="EMBL" id="JAPDRQ010000285">
    <property type="protein sequence ID" value="KAJ9651069.1"/>
    <property type="molecule type" value="Genomic_DNA"/>
</dbReference>
<sequence>MSDAINNVGWVDQPKTRGTFDVILSCLLTVFLCCWTVVHPAVARPGSSKWRRILDKTVCLLVAAIAPEVVVYLAVCELANAKYTNVQMSSEPRIGHVWTTTHSFTAHMGGFGLTTVMNDVRETKNGWINARIILSLIQSGRISPSRLPTRAEIEDKSKADVMVKALAFVQALWVLVQCIARAAQHLPITTIELSTVAYIPCAVVISCCWWNKPMDIEKPFLLELLASDVQQPPTNSSCNNDYAREGSTLFSSIATYDYHTYPLARASADAVSSVFAPAGRENFMTACFCLLFGGLHCLAWNLHFPTPIERFLWRVGSIIIACSIPLSWLLTRVITSVMARAFPEAWYGLVRSRNPSKTQIWGSSNLITISELF</sequence>
<reference evidence="1" key="1">
    <citation type="submission" date="2022-10" db="EMBL/GenBank/DDBJ databases">
        <title>Culturing micro-colonial fungi from biological soil crusts in the Mojave desert and describing Neophaeococcomyces mojavensis, and introducing the new genera and species Taxawa tesnikishii.</title>
        <authorList>
            <person name="Kurbessoian T."/>
            <person name="Stajich J.E."/>
        </authorList>
    </citation>
    <scope>NUCLEOTIDE SEQUENCE</scope>
    <source>
        <strain evidence="1">JES_112</strain>
    </source>
</reference>
<evidence type="ECO:0000313" key="1">
    <source>
        <dbReference type="EMBL" id="KAJ9651069.1"/>
    </source>
</evidence>
<name>A0ACC2ZTT3_9EURO</name>
<gene>
    <name evidence="1" type="ORF">H2198_009648</name>
</gene>
<evidence type="ECO:0000313" key="2">
    <source>
        <dbReference type="Proteomes" id="UP001172386"/>
    </source>
</evidence>
<protein>
    <submittedName>
        <fullName evidence="1">Uncharacterized protein</fullName>
    </submittedName>
</protein>
<dbReference type="Proteomes" id="UP001172386">
    <property type="component" value="Unassembled WGS sequence"/>
</dbReference>
<accession>A0ACC2ZTT3</accession>
<proteinExistence type="predicted"/>
<comment type="caution">
    <text evidence="1">The sequence shown here is derived from an EMBL/GenBank/DDBJ whole genome shotgun (WGS) entry which is preliminary data.</text>
</comment>